<dbReference type="GO" id="GO:0043565">
    <property type="term" value="F:sequence-specific DNA binding"/>
    <property type="evidence" value="ECO:0007669"/>
    <property type="project" value="InterPro"/>
</dbReference>
<dbReference type="GO" id="GO:0003700">
    <property type="term" value="F:DNA-binding transcription factor activity"/>
    <property type="evidence" value="ECO:0007669"/>
    <property type="project" value="InterPro"/>
</dbReference>
<dbReference type="InterPro" id="IPR013088">
    <property type="entry name" value="Znf_NHR/GATA"/>
</dbReference>
<keyword evidence="7" id="KW-0804">Transcription</keyword>
<reference evidence="13" key="1">
    <citation type="submission" date="2017-02" db="UniProtKB">
        <authorList>
            <consortium name="WormBaseParasite"/>
        </authorList>
    </citation>
    <scope>IDENTIFICATION</scope>
</reference>
<proteinExistence type="inferred from homology"/>
<keyword evidence="6" id="KW-0238">DNA-binding</keyword>
<comment type="similarity">
    <text evidence="1">Belongs to the nuclear hormone receptor family.</text>
</comment>
<keyword evidence="3" id="KW-0863">Zinc-finger</keyword>
<accession>A0A0N4VMJ5</accession>
<evidence type="ECO:0000313" key="11">
    <source>
        <dbReference type="EMBL" id="VDD96640.1"/>
    </source>
</evidence>
<reference evidence="11 12" key="2">
    <citation type="submission" date="2018-10" db="EMBL/GenBank/DDBJ databases">
        <authorList>
            <consortium name="Pathogen Informatics"/>
        </authorList>
    </citation>
    <scope>NUCLEOTIDE SEQUENCE [LARGE SCALE GENOMIC DNA]</scope>
</reference>
<evidence type="ECO:0000256" key="2">
    <source>
        <dbReference type="ARBA" id="ARBA00022723"/>
    </source>
</evidence>
<evidence type="ECO:0000256" key="4">
    <source>
        <dbReference type="ARBA" id="ARBA00022833"/>
    </source>
</evidence>
<name>A0A0N4VMJ5_ENTVE</name>
<keyword evidence="12" id="KW-1185">Reference proteome</keyword>
<evidence type="ECO:0000256" key="5">
    <source>
        <dbReference type="ARBA" id="ARBA00023015"/>
    </source>
</evidence>
<keyword evidence="9" id="KW-0539">Nucleus</keyword>
<evidence type="ECO:0000256" key="1">
    <source>
        <dbReference type="ARBA" id="ARBA00005993"/>
    </source>
</evidence>
<dbReference type="InterPro" id="IPR050274">
    <property type="entry name" value="Nuclear_hormone_rcpt_NR2"/>
</dbReference>
<dbReference type="EMBL" id="UXUI01011968">
    <property type="protein sequence ID" value="VDD96640.1"/>
    <property type="molecule type" value="Genomic_DNA"/>
</dbReference>
<keyword evidence="8" id="KW-0675">Receptor</keyword>
<sequence length="233" mass="26943">MVFGLAMDVVAFLSEAGDNNCPVDKTRRNWCPACRLRKCYQMNMNPNAVQKERGPRKKKHSSTYKDIINHLANQKDLILLECVQRCLDSPVLTFVSTSQKLEILCTYWPIFFLLDYSSRVKTPQISCLNVKELLIVQNTDKETRLDSEELRLTFCLALCRIGNSCDLLSFAKPLEDMYSFWLHRHCDQFYDNGTGRANRLISFVNELLYKKDYGSLAEEFSMTPNELIRNSVA</sequence>
<dbReference type="OrthoDB" id="5771769at2759"/>
<dbReference type="AlphaFoldDB" id="A0A0N4VMJ5"/>
<gene>
    <name evidence="11" type="ORF">EVEC_LOCUS11391</name>
</gene>
<evidence type="ECO:0000256" key="6">
    <source>
        <dbReference type="ARBA" id="ARBA00023125"/>
    </source>
</evidence>
<evidence type="ECO:0000256" key="3">
    <source>
        <dbReference type="ARBA" id="ARBA00022771"/>
    </source>
</evidence>
<dbReference type="STRING" id="51028.A0A0N4VMJ5"/>
<dbReference type="PANTHER" id="PTHR24083">
    <property type="entry name" value="NUCLEAR HORMONE RECEPTOR"/>
    <property type="match status" value="1"/>
</dbReference>
<dbReference type="Gene3D" id="3.30.50.10">
    <property type="entry name" value="Erythroid Transcription Factor GATA-1, subunit A"/>
    <property type="match status" value="1"/>
</dbReference>
<keyword evidence="2" id="KW-0479">Metal-binding</keyword>
<keyword evidence="5" id="KW-0805">Transcription regulation</keyword>
<evidence type="ECO:0000259" key="10">
    <source>
        <dbReference type="Pfam" id="PF00105"/>
    </source>
</evidence>
<dbReference type="Pfam" id="PF00105">
    <property type="entry name" value="zf-C4"/>
    <property type="match status" value="1"/>
</dbReference>
<keyword evidence="4" id="KW-0862">Zinc</keyword>
<evidence type="ECO:0000313" key="12">
    <source>
        <dbReference type="Proteomes" id="UP000274131"/>
    </source>
</evidence>
<dbReference type="Proteomes" id="UP000274131">
    <property type="component" value="Unassembled WGS sequence"/>
</dbReference>
<evidence type="ECO:0000256" key="8">
    <source>
        <dbReference type="ARBA" id="ARBA00023170"/>
    </source>
</evidence>
<feature type="domain" description="Nuclear receptor" evidence="10">
    <location>
        <begin position="18"/>
        <end position="45"/>
    </location>
</feature>
<dbReference type="InterPro" id="IPR001628">
    <property type="entry name" value="Znf_hrmn_rcpt"/>
</dbReference>
<dbReference type="SUPFAM" id="SSF57716">
    <property type="entry name" value="Glucocorticoid receptor-like (DNA-binding domain)"/>
    <property type="match status" value="1"/>
</dbReference>
<protein>
    <submittedName>
        <fullName evidence="13">Nuclear receptor domain-containing protein</fullName>
    </submittedName>
</protein>
<evidence type="ECO:0000256" key="7">
    <source>
        <dbReference type="ARBA" id="ARBA00023163"/>
    </source>
</evidence>
<evidence type="ECO:0000313" key="13">
    <source>
        <dbReference type="WBParaSite" id="EVEC_0001215301-mRNA-1"/>
    </source>
</evidence>
<organism evidence="13">
    <name type="scientific">Enterobius vermicularis</name>
    <name type="common">Human pinworm</name>
    <dbReference type="NCBI Taxonomy" id="51028"/>
    <lineage>
        <taxon>Eukaryota</taxon>
        <taxon>Metazoa</taxon>
        <taxon>Ecdysozoa</taxon>
        <taxon>Nematoda</taxon>
        <taxon>Chromadorea</taxon>
        <taxon>Rhabditida</taxon>
        <taxon>Spirurina</taxon>
        <taxon>Oxyuridomorpha</taxon>
        <taxon>Oxyuroidea</taxon>
        <taxon>Oxyuridae</taxon>
        <taxon>Enterobius</taxon>
    </lineage>
</organism>
<dbReference type="GO" id="GO:0008270">
    <property type="term" value="F:zinc ion binding"/>
    <property type="evidence" value="ECO:0007669"/>
    <property type="project" value="UniProtKB-KW"/>
</dbReference>
<dbReference type="WBParaSite" id="EVEC_0001215301-mRNA-1">
    <property type="protein sequence ID" value="EVEC_0001215301-mRNA-1"/>
    <property type="gene ID" value="EVEC_0001215301"/>
</dbReference>
<evidence type="ECO:0000256" key="9">
    <source>
        <dbReference type="ARBA" id="ARBA00023242"/>
    </source>
</evidence>